<dbReference type="PANTHER" id="PTHR42683">
    <property type="entry name" value="ALDEHYDE REDUCTASE"/>
    <property type="match status" value="1"/>
</dbReference>
<dbReference type="SMART" id="SM00829">
    <property type="entry name" value="PKS_ER"/>
    <property type="match status" value="1"/>
</dbReference>
<evidence type="ECO:0000256" key="1">
    <source>
        <dbReference type="ARBA" id="ARBA00001947"/>
    </source>
</evidence>
<dbReference type="InterPro" id="IPR011032">
    <property type="entry name" value="GroES-like_sf"/>
</dbReference>
<evidence type="ECO:0000259" key="6">
    <source>
        <dbReference type="SMART" id="SM00829"/>
    </source>
</evidence>
<dbReference type="CDD" id="cd05283">
    <property type="entry name" value="CAD1"/>
    <property type="match status" value="1"/>
</dbReference>
<dbReference type="EMBL" id="JACBPP010000006">
    <property type="protein sequence ID" value="KAF8000790.1"/>
    <property type="molecule type" value="Genomic_DNA"/>
</dbReference>
<dbReference type="InterPro" id="IPR013149">
    <property type="entry name" value="ADH-like_C"/>
</dbReference>
<organism evidence="7 8">
    <name type="scientific">Metschnikowia pulcherrima</name>
    <dbReference type="NCBI Taxonomy" id="27326"/>
    <lineage>
        <taxon>Eukaryota</taxon>
        <taxon>Fungi</taxon>
        <taxon>Dikarya</taxon>
        <taxon>Ascomycota</taxon>
        <taxon>Saccharomycotina</taxon>
        <taxon>Pichiomycetes</taxon>
        <taxon>Metschnikowiaceae</taxon>
        <taxon>Metschnikowia</taxon>
    </lineage>
</organism>
<evidence type="ECO:0000313" key="8">
    <source>
        <dbReference type="Proteomes" id="UP000649328"/>
    </source>
</evidence>
<dbReference type="Gene3D" id="3.90.180.10">
    <property type="entry name" value="Medium-chain alcohol dehydrogenases, catalytic domain"/>
    <property type="match status" value="1"/>
</dbReference>
<dbReference type="FunFam" id="3.40.50.720:FF:000022">
    <property type="entry name" value="Cinnamyl alcohol dehydrogenase"/>
    <property type="match status" value="1"/>
</dbReference>
<dbReference type="SUPFAM" id="SSF50129">
    <property type="entry name" value="GroES-like"/>
    <property type="match status" value="1"/>
</dbReference>
<dbReference type="GO" id="GO:0016616">
    <property type="term" value="F:oxidoreductase activity, acting on the CH-OH group of donors, NAD or NADP as acceptor"/>
    <property type="evidence" value="ECO:0007669"/>
    <property type="project" value="InterPro"/>
</dbReference>
<keyword evidence="8" id="KW-1185">Reference proteome</keyword>
<gene>
    <name evidence="7" type="ORF">HF325_004579</name>
</gene>
<comment type="cofactor">
    <cofactor evidence="1 5">
        <name>Zn(2+)</name>
        <dbReference type="ChEBI" id="CHEBI:29105"/>
    </cofactor>
</comment>
<evidence type="ECO:0000256" key="5">
    <source>
        <dbReference type="RuleBase" id="RU361277"/>
    </source>
</evidence>
<dbReference type="InterPro" id="IPR013154">
    <property type="entry name" value="ADH-like_N"/>
</dbReference>
<dbReference type="PROSITE" id="PS00059">
    <property type="entry name" value="ADH_ZINC"/>
    <property type="match status" value="1"/>
</dbReference>
<dbReference type="Gene3D" id="3.40.50.720">
    <property type="entry name" value="NAD(P)-binding Rossmann-like Domain"/>
    <property type="match status" value="1"/>
</dbReference>
<sequence length="364" mass="39792">MYPETFEAIGVHDFDDWLNTKRFEYTPQYFRDHDVDIEVMACGVCGSDTHCASGAWGRPFTPLAVGHEIVGKIVRIGPNAKKGLKLGDRVGVGAQVDCDDTCIACEQKYENNCRNLVTTYRGTYPETGKRTIGGNASHVRVNSKFAFKIPDSLETAHVAPLLCGGITAFSPLLQANVGKGTKVGVSGIGGIGHMAILFAKALGAEVFAISRSNAKEQSAKELGADHFCATNDDDFVDKYKDTLDVLVNTSNSFEGSAFDKTLAMLRPRAKMMFITAPPMGHQLSLPPMPLLLNNISVQGSAIGSVDDIQYMLEFAAEHNIKPWVETVDISEENLGKTWKRLEEGDVKFRFTMVGYDKCFKTSSK</sequence>
<keyword evidence="3 5" id="KW-0862">Zinc</keyword>
<keyword evidence="4" id="KW-0560">Oxidoreductase</keyword>
<dbReference type="InterPro" id="IPR020843">
    <property type="entry name" value="ER"/>
</dbReference>
<evidence type="ECO:0000256" key="3">
    <source>
        <dbReference type="ARBA" id="ARBA00022833"/>
    </source>
</evidence>
<proteinExistence type="inferred from homology"/>
<dbReference type="Pfam" id="PF08240">
    <property type="entry name" value="ADH_N"/>
    <property type="match status" value="1"/>
</dbReference>
<dbReference type="AlphaFoldDB" id="A0A8H7GPJ4"/>
<name>A0A8H7GPJ4_9ASCO</name>
<protein>
    <recommendedName>
        <fullName evidence="6">Enoyl reductase (ER) domain-containing protein</fullName>
    </recommendedName>
</protein>
<comment type="caution">
    <text evidence="7">The sequence shown here is derived from an EMBL/GenBank/DDBJ whole genome shotgun (WGS) entry which is preliminary data.</text>
</comment>
<comment type="similarity">
    <text evidence="5">Belongs to the zinc-containing alcohol dehydrogenase family.</text>
</comment>
<keyword evidence="2 5" id="KW-0479">Metal-binding</keyword>
<dbReference type="InterPro" id="IPR002328">
    <property type="entry name" value="ADH_Zn_CS"/>
</dbReference>
<evidence type="ECO:0000256" key="2">
    <source>
        <dbReference type="ARBA" id="ARBA00022723"/>
    </source>
</evidence>
<reference evidence="7" key="1">
    <citation type="submission" date="2020-10" db="EMBL/GenBank/DDBJ databases">
        <title>The Whole-Genome Sequence of Metschnikowia persimmonesis, a Novel Endophytic Yeast Species Isolated from Medicinal Plant Diospyros kaki Thumb.</title>
        <authorList>
            <person name="Rahmat E."/>
            <person name="Kang Y."/>
        </authorList>
    </citation>
    <scope>NUCLEOTIDE SEQUENCE</scope>
    <source>
        <strain evidence="7">KIOM G15050</strain>
    </source>
</reference>
<dbReference type="OrthoDB" id="1879366at2759"/>
<dbReference type="Proteomes" id="UP000649328">
    <property type="component" value="Unassembled WGS sequence"/>
</dbReference>
<dbReference type="InterPro" id="IPR036291">
    <property type="entry name" value="NAD(P)-bd_dom_sf"/>
</dbReference>
<accession>A0A8H7GPJ4</accession>
<dbReference type="Pfam" id="PF00107">
    <property type="entry name" value="ADH_zinc_N"/>
    <property type="match status" value="1"/>
</dbReference>
<dbReference type="GO" id="GO:0008270">
    <property type="term" value="F:zinc ion binding"/>
    <property type="evidence" value="ECO:0007669"/>
    <property type="project" value="InterPro"/>
</dbReference>
<dbReference type="SUPFAM" id="SSF51735">
    <property type="entry name" value="NAD(P)-binding Rossmann-fold domains"/>
    <property type="match status" value="1"/>
</dbReference>
<dbReference type="InterPro" id="IPR047109">
    <property type="entry name" value="CAD-like"/>
</dbReference>
<evidence type="ECO:0000256" key="4">
    <source>
        <dbReference type="ARBA" id="ARBA00023002"/>
    </source>
</evidence>
<feature type="domain" description="Enoyl reductase (ER)" evidence="6">
    <location>
        <begin position="19"/>
        <end position="312"/>
    </location>
</feature>
<evidence type="ECO:0000313" key="7">
    <source>
        <dbReference type="EMBL" id="KAF8000790.1"/>
    </source>
</evidence>